<name>A0A7X2NTY2_9FIRM</name>
<keyword evidence="3" id="KW-1185">Reference proteome</keyword>
<accession>A0A7X2NTY2</accession>
<protein>
    <submittedName>
        <fullName evidence="2">Nitrogenase</fullName>
    </submittedName>
</protein>
<dbReference type="AlphaFoldDB" id="A0A7X2NTY2"/>
<proteinExistence type="predicted"/>
<reference evidence="2 3" key="1">
    <citation type="submission" date="2019-08" db="EMBL/GenBank/DDBJ databases">
        <title>In-depth cultivation of the pig gut microbiome towards novel bacterial diversity and tailored functional studies.</title>
        <authorList>
            <person name="Wylensek D."/>
            <person name="Hitch T.C.A."/>
            <person name="Clavel T."/>
        </authorList>
    </citation>
    <scope>NUCLEOTIDE SEQUENCE [LARGE SCALE GENOMIC DNA]</scope>
    <source>
        <strain evidence="2 3">Oil+RF-744-GAM-WT-6</strain>
    </source>
</reference>
<organism evidence="2 3">
    <name type="scientific">Stecheria intestinalis</name>
    <dbReference type="NCBI Taxonomy" id="2606630"/>
    <lineage>
        <taxon>Bacteria</taxon>
        <taxon>Bacillati</taxon>
        <taxon>Bacillota</taxon>
        <taxon>Erysipelotrichia</taxon>
        <taxon>Erysipelotrichales</taxon>
        <taxon>Erysipelotrichaceae</taxon>
        <taxon>Stecheria</taxon>
    </lineage>
</organism>
<dbReference type="InterPro" id="IPR000510">
    <property type="entry name" value="Nase/OxRdtase_comp1"/>
</dbReference>
<dbReference type="Proteomes" id="UP000461880">
    <property type="component" value="Unassembled WGS sequence"/>
</dbReference>
<evidence type="ECO:0000313" key="2">
    <source>
        <dbReference type="EMBL" id="MSS59504.1"/>
    </source>
</evidence>
<comment type="caution">
    <text evidence="2">The sequence shown here is derived from an EMBL/GenBank/DDBJ whole genome shotgun (WGS) entry which is preliminary data.</text>
</comment>
<dbReference type="Gene3D" id="3.40.50.12380">
    <property type="entry name" value="Nitrogenase MoFe cofactor biosynthesis protein NifE, C-terminal"/>
    <property type="match status" value="1"/>
</dbReference>
<dbReference type="RefSeq" id="WP_154505759.1">
    <property type="nucleotide sequence ID" value="NZ_VUMN01000034.1"/>
</dbReference>
<dbReference type="EMBL" id="VUMN01000034">
    <property type="protein sequence ID" value="MSS59504.1"/>
    <property type="molecule type" value="Genomic_DNA"/>
</dbReference>
<dbReference type="SUPFAM" id="SSF53807">
    <property type="entry name" value="Helical backbone' metal receptor"/>
    <property type="match status" value="1"/>
</dbReference>
<evidence type="ECO:0000313" key="3">
    <source>
        <dbReference type="Proteomes" id="UP000461880"/>
    </source>
</evidence>
<dbReference type="Pfam" id="PF00148">
    <property type="entry name" value="Oxidored_nitro"/>
    <property type="match status" value="1"/>
</dbReference>
<sequence>MKAYQEIRDVPYTFNADLGMVYSSPCRGTWNIVHYGLLVPEGHEIYVCPTSCLRGVVLTTAELGIQAMKKLSTITVGEDNLLDGDMEEELYHGTKEILSKLDPKPRMVMIFTSCVHHFLAVNYQRVYRKLRQEYPDIDFIDCYMDPVMRRKNPPDPSLRRQVLRVLKPAEKEADHAAFVGNCFPMEWCDLIPLLKRNGIRISDLTMTKTYDEFLDQAHASVNFTFHRAAAPAARDLRIRLGQEWVEMHETYDYEAIEKDLDRAAEAMHIPPYSQAEYAELRKQTEAKVKKAREVLDGIPVSIDYTLIDEPLGLALYLLDHGFEVESVLIDSIHEDESVFRKLQARKPDLRFYNSLNWNMRACDRTHDGKIIGIGQKAAYFNNTPYFINAVENAGMYGYRGIMRLMDLLIEAAEQPKDLKQLVQVKGWGCRCNG</sequence>
<evidence type="ECO:0000259" key="1">
    <source>
        <dbReference type="Pfam" id="PF00148"/>
    </source>
</evidence>
<feature type="domain" description="Nitrogenase/oxidoreductase component 1" evidence="1">
    <location>
        <begin position="45"/>
        <end position="408"/>
    </location>
</feature>
<gene>
    <name evidence="2" type="ORF">FYJ51_11435</name>
</gene>
<dbReference type="GO" id="GO:0016491">
    <property type="term" value="F:oxidoreductase activity"/>
    <property type="evidence" value="ECO:0007669"/>
    <property type="project" value="InterPro"/>
</dbReference>